<keyword evidence="2" id="KW-0813">Transport</keyword>
<evidence type="ECO:0000256" key="2">
    <source>
        <dbReference type="ARBA" id="ARBA00022448"/>
    </source>
</evidence>
<keyword evidence="6" id="KW-1185">Reference proteome</keyword>
<dbReference type="PANTHER" id="PTHR30290">
    <property type="entry name" value="PERIPLASMIC BINDING COMPONENT OF ABC TRANSPORTER"/>
    <property type="match status" value="1"/>
</dbReference>
<dbReference type="EMBL" id="JBDFRB010000002">
    <property type="protein sequence ID" value="MEN2743692.1"/>
    <property type="molecule type" value="Genomic_DNA"/>
</dbReference>
<protein>
    <submittedName>
        <fullName evidence="5">ABC transporter substrate-binding protein</fullName>
    </submittedName>
</protein>
<gene>
    <name evidence="5" type="ORF">ABCQ75_03935</name>
</gene>
<evidence type="ECO:0000313" key="5">
    <source>
        <dbReference type="EMBL" id="MEN2743692.1"/>
    </source>
</evidence>
<evidence type="ECO:0000259" key="4">
    <source>
        <dbReference type="Pfam" id="PF00496"/>
    </source>
</evidence>
<dbReference type="Gene3D" id="3.40.190.10">
    <property type="entry name" value="Periplasmic binding protein-like II"/>
    <property type="match status" value="1"/>
</dbReference>
<dbReference type="Gene3D" id="3.90.76.10">
    <property type="entry name" value="Dipeptide-binding Protein, Domain 1"/>
    <property type="match status" value="1"/>
</dbReference>
<accession>A0ABU9WWY0</accession>
<dbReference type="InterPro" id="IPR030678">
    <property type="entry name" value="Peptide/Ni-bd"/>
</dbReference>
<sequence>MPQHADPESAAPTCGALARRNLLQAAAAALVLSGCTPEPQPAPTPSATASSGKPTAAFTFATAAAPSTLDPAATSDLESWRVTRQVLEGLVEADPTTSEPAPALAVSWKADDERRVFTFTLRKGVAFHDGTPFNAAAVKANFDRWFAFTPAFRSANPTTAFTSVFRAHADQDELSLFKSCTVLAEDEVRIELTQPFTAFLKALTMPAFAISSPRALARGRADVLDQRLRSGRVSRYGLHPVGTGPFSFVSRSEEKVELTANPRYWGERGQIAKLSFVVYDTARSRLQALADGRIDGFDSVTVDIIDGLVRRGLPIARRDPFSVFYLGMNQAAAPLQNERIRRAIAAAINKDAIIRRFYLDDTSSAGQFVPPRLSGFNSSADFPGFDPERSKRLLAEAGYKGEELPFCYPLNVSRSYLPTPEKVYAEISAQLTRVGLNIKPVPIEWSDGYLQRVTSPGDHALHLLGINGSAPDPDNFLTTMFGAKNGEFGYFDAQVFSKIDRARQLPDGPERQEAYLDINRQLATTVPAVPIAYPISAVATSARVASYPTSPVLHETFNRVRLNT</sequence>
<proteinExistence type="inferred from homology"/>
<dbReference type="SUPFAM" id="SSF53850">
    <property type="entry name" value="Periplasmic binding protein-like II"/>
    <property type="match status" value="1"/>
</dbReference>
<organism evidence="5 6">
    <name type="scientific">Sinomonas halotolerans</name>
    <dbReference type="NCBI Taxonomy" id="1644133"/>
    <lineage>
        <taxon>Bacteria</taxon>
        <taxon>Bacillati</taxon>
        <taxon>Actinomycetota</taxon>
        <taxon>Actinomycetes</taxon>
        <taxon>Micrococcales</taxon>
        <taxon>Micrococcaceae</taxon>
        <taxon>Sinomonas</taxon>
    </lineage>
</organism>
<dbReference type="PIRSF" id="PIRSF002741">
    <property type="entry name" value="MppA"/>
    <property type="match status" value="1"/>
</dbReference>
<dbReference type="PROSITE" id="PS51318">
    <property type="entry name" value="TAT"/>
    <property type="match status" value="1"/>
</dbReference>
<dbReference type="Gene3D" id="3.10.105.10">
    <property type="entry name" value="Dipeptide-binding Protein, Domain 3"/>
    <property type="match status" value="1"/>
</dbReference>
<feature type="domain" description="Solute-binding protein family 5" evidence="4">
    <location>
        <begin position="99"/>
        <end position="486"/>
    </location>
</feature>
<dbReference type="InterPro" id="IPR006311">
    <property type="entry name" value="TAT_signal"/>
</dbReference>
<evidence type="ECO:0000313" key="6">
    <source>
        <dbReference type="Proteomes" id="UP001422074"/>
    </source>
</evidence>
<dbReference type="Proteomes" id="UP001422074">
    <property type="component" value="Unassembled WGS sequence"/>
</dbReference>
<comment type="similarity">
    <text evidence="1">Belongs to the bacterial solute-binding protein 5 family.</text>
</comment>
<dbReference type="InterPro" id="IPR039424">
    <property type="entry name" value="SBP_5"/>
</dbReference>
<reference evidence="5 6" key="1">
    <citation type="submission" date="2024-05" db="EMBL/GenBank/DDBJ databases">
        <title>Sinomonas sp. nov., isolated from a waste landfill.</title>
        <authorList>
            <person name="Zhao Y."/>
        </authorList>
    </citation>
    <scope>NUCLEOTIDE SEQUENCE [LARGE SCALE GENOMIC DNA]</scope>
    <source>
        <strain evidence="5 6">CCTCC AB2014300</strain>
    </source>
</reference>
<evidence type="ECO:0000256" key="1">
    <source>
        <dbReference type="ARBA" id="ARBA00005695"/>
    </source>
</evidence>
<keyword evidence="3" id="KW-0732">Signal</keyword>
<dbReference type="Pfam" id="PF00496">
    <property type="entry name" value="SBP_bac_5"/>
    <property type="match status" value="1"/>
</dbReference>
<dbReference type="InterPro" id="IPR000914">
    <property type="entry name" value="SBP_5_dom"/>
</dbReference>
<dbReference type="PANTHER" id="PTHR30290:SF9">
    <property type="entry name" value="OLIGOPEPTIDE-BINDING PROTEIN APPA"/>
    <property type="match status" value="1"/>
</dbReference>
<name>A0ABU9WWY0_9MICC</name>
<evidence type="ECO:0000256" key="3">
    <source>
        <dbReference type="ARBA" id="ARBA00022729"/>
    </source>
</evidence>
<comment type="caution">
    <text evidence="5">The sequence shown here is derived from an EMBL/GenBank/DDBJ whole genome shotgun (WGS) entry which is preliminary data.</text>
</comment>